<protein>
    <recommendedName>
        <fullName evidence="3">Alpha/beta hydrolase family protein</fullName>
    </recommendedName>
</protein>
<sequence>MKNAVVYIHGKGGSVDEAHHYEKFFNYEYDIIGFDYKSKLPWEAKAEFQKYFTDIFSRYNEVILIANSIGAYFSLISLSENFIKKAMFVSPIVDMENLILNIMSRLNISEEKLYKEKTITTPFGENLSWEYLSYVRNNPITWDIPTNILYAKNDNMTSLETMTNFANKINANITIMDNGEHFFHKKEQMIFLDNWFKEFI</sequence>
<dbReference type="RefSeq" id="WP_009525808.1">
    <property type="nucleotide sequence ID" value="NZ_JBQMYZ010000008.1"/>
</dbReference>
<dbReference type="HOGENOM" id="CLU_105772_1_0_9"/>
<dbReference type="Proteomes" id="UP000006437">
    <property type="component" value="Unassembled WGS sequence"/>
</dbReference>
<dbReference type="InterPro" id="IPR029058">
    <property type="entry name" value="AB_hydrolase_fold"/>
</dbReference>
<dbReference type="AlphaFoldDB" id="G9WZH8"/>
<dbReference type="EMBL" id="AFZE01000007">
    <property type="protein sequence ID" value="EHL16004.1"/>
    <property type="molecule type" value="Genomic_DNA"/>
</dbReference>
<evidence type="ECO:0008006" key="3">
    <source>
        <dbReference type="Google" id="ProtNLM"/>
    </source>
</evidence>
<comment type="caution">
    <text evidence="1">The sequence shown here is derived from an EMBL/GenBank/DDBJ whole genome shotgun (WGS) entry which is preliminary data.</text>
</comment>
<organism evidence="1 2">
    <name type="scientific">Peptoanaerobacter stomatis</name>
    <dbReference type="NCBI Taxonomy" id="796937"/>
    <lineage>
        <taxon>Bacteria</taxon>
        <taxon>Bacillati</taxon>
        <taxon>Bacillota</taxon>
        <taxon>Clostridia</taxon>
        <taxon>Peptostreptococcales</taxon>
        <taxon>Filifactoraceae</taxon>
        <taxon>Peptoanaerobacter</taxon>
    </lineage>
</organism>
<dbReference type="BioCyc" id="EBAC796937-HMP:GMGH-1584-MONOMER"/>
<reference evidence="1 2" key="1">
    <citation type="submission" date="2011-08" db="EMBL/GenBank/DDBJ databases">
        <title>The Genome Sequence of Eubacteriaceae bacterium ACC19a.</title>
        <authorList>
            <consortium name="The Broad Institute Genome Sequencing Platform"/>
            <person name="Earl A."/>
            <person name="Ward D."/>
            <person name="Feldgarden M."/>
            <person name="Gevers D."/>
            <person name="Sizova M."/>
            <person name="Hazen A."/>
            <person name="Epstein S."/>
            <person name="Young S.K."/>
            <person name="Zeng Q."/>
            <person name="Gargeya S."/>
            <person name="Fitzgerald M."/>
            <person name="Haas B."/>
            <person name="Abouelleil A."/>
            <person name="Alvarado L."/>
            <person name="Arachchi H.M."/>
            <person name="Berlin A."/>
            <person name="Brown A."/>
            <person name="Chapman S.B."/>
            <person name="Chen Z."/>
            <person name="Dunbar C."/>
            <person name="Freedman E."/>
            <person name="Gearin G."/>
            <person name="Gellesch M."/>
            <person name="Goldberg J."/>
            <person name="Griggs A."/>
            <person name="Gujja S."/>
            <person name="Heiman D."/>
            <person name="Howarth C."/>
            <person name="Larson L."/>
            <person name="Lui A."/>
            <person name="MacDonald P.J.P."/>
            <person name="Montmayeur A."/>
            <person name="Murphy C."/>
            <person name="Neiman D."/>
            <person name="Pearson M."/>
            <person name="Priest M."/>
            <person name="Roberts A."/>
            <person name="Saif S."/>
            <person name="Shea T."/>
            <person name="Shenoy N."/>
            <person name="Sisk P."/>
            <person name="Stolte C."/>
            <person name="Sykes S."/>
            <person name="Wortman J."/>
            <person name="Nusbaum C."/>
            <person name="Birren B."/>
        </authorList>
    </citation>
    <scope>NUCLEOTIDE SEQUENCE [LARGE SCALE GENOMIC DNA]</scope>
    <source>
        <strain evidence="1 2">ACC19a</strain>
    </source>
</reference>
<name>G9WZH8_9FIRM</name>
<dbReference type="PATRIC" id="fig|796937.3.peg.776"/>
<accession>G9WZH8</accession>
<proteinExistence type="predicted"/>
<evidence type="ECO:0000313" key="2">
    <source>
        <dbReference type="Proteomes" id="UP000006437"/>
    </source>
</evidence>
<evidence type="ECO:0000313" key="1">
    <source>
        <dbReference type="EMBL" id="EHL16004.1"/>
    </source>
</evidence>
<dbReference type="SUPFAM" id="SSF53474">
    <property type="entry name" value="alpha/beta-Hydrolases"/>
    <property type="match status" value="1"/>
</dbReference>
<dbReference type="Gene3D" id="3.40.50.1820">
    <property type="entry name" value="alpha/beta hydrolase"/>
    <property type="match status" value="1"/>
</dbReference>
<gene>
    <name evidence="1" type="ORF">HMPREF9629_01579</name>
</gene>